<dbReference type="PROSITE" id="PS51084">
    <property type="entry name" value="HIT_2"/>
    <property type="match status" value="1"/>
</dbReference>
<dbReference type="Proteomes" id="UP000254040">
    <property type="component" value="Unassembled WGS sequence"/>
</dbReference>
<evidence type="ECO:0000259" key="2">
    <source>
        <dbReference type="PROSITE" id="PS51084"/>
    </source>
</evidence>
<name>A0A378JS67_9GAMM</name>
<reference evidence="3 5" key="1">
    <citation type="submission" date="2015-11" db="EMBL/GenBank/DDBJ databases">
        <title>Genomic analysis of 38 Legionella species identifies large and diverse effector repertoires.</title>
        <authorList>
            <person name="Burstein D."/>
            <person name="Amaro F."/>
            <person name="Zusman T."/>
            <person name="Lifshitz Z."/>
            <person name="Cohen O."/>
            <person name="Gilbert J.A."/>
            <person name="Pupko T."/>
            <person name="Shuman H.A."/>
            <person name="Segal G."/>
        </authorList>
    </citation>
    <scope>NUCLEOTIDE SEQUENCE [LARGE SCALE GENOMIC DNA]</scope>
    <source>
        <strain evidence="3 5">ATCC 43877</strain>
    </source>
</reference>
<dbReference type="RefSeq" id="WP_028383643.1">
    <property type="nucleotide sequence ID" value="NZ_CAAAJG010000037.1"/>
</dbReference>
<keyword evidence="4" id="KW-0378">Hydrolase</keyword>
<evidence type="ECO:0000313" key="5">
    <source>
        <dbReference type="Proteomes" id="UP000054985"/>
    </source>
</evidence>
<dbReference type="Pfam" id="PF01230">
    <property type="entry name" value="HIT"/>
    <property type="match status" value="1"/>
</dbReference>
<dbReference type="SUPFAM" id="SSF54197">
    <property type="entry name" value="HIT-like"/>
    <property type="match status" value="1"/>
</dbReference>
<dbReference type="InterPro" id="IPR011146">
    <property type="entry name" value="HIT-like"/>
</dbReference>
<feature type="domain" description="HIT" evidence="2">
    <location>
        <begin position="1"/>
        <end position="103"/>
    </location>
</feature>
<keyword evidence="5" id="KW-1185">Reference proteome</keyword>
<dbReference type="EMBL" id="UGOG01000001">
    <property type="protein sequence ID" value="STX61473.1"/>
    <property type="molecule type" value="Genomic_DNA"/>
</dbReference>
<reference evidence="4 6" key="2">
    <citation type="submission" date="2018-06" db="EMBL/GenBank/DDBJ databases">
        <authorList>
            <consortium name="Pathogen Informatics"/>
            <person name="Doyle S."/>
        </authorList>
    </citation>
    <scope>NUCLEOTIDE SEQUENCE [LARGE SCALE GENOMIC DNA]</scope>
    <source>
        <strain evidence="4 6">NCTC12239</strain>
    </source>
</reference>
<evidence type="ECO:0000256" key="1">
    <source>
        <dbReference type="PROSITE-ProRule" id="PRU00464"/>
    </source>
</evidence>
<accession>A0A378JS67</accession>
<protein>
    <submittedName>
        <fullName evidence="4">Diadenosine tetraphosphate (Ap4A) hydrolase-like HIT family hydrolase</fullName>
    </submittedName>
</protein>
<sequence length="141" mass="16234">MFLIDERIQSTGFVLGDWPLSRVFLKNEAQFPWFILVPRVENIQEMYQLNKQERLILMEEMNQLSVLVVDYFKPDKLNIGALGNVVSQLHVHVVARNEHDSLWPQGIWQSSNSPVPYDNEAADALVLVFKDLILEAGKRIG</sequence>
<dbReference type="OrthoDB" id="9799145at2"/>
<dbReference type="AlphaFoldDB" id="A0A378JS67"/>
<organism evidence="4 6">
    <name type="scientific">Legionella moravica</name>
    <dbReference type="NCBI Taxonomy" id="39962"/>
    <lineage>
        <taxon>Bacteria</taxon>
        <taxon>Pseudomonadati</taxon>
        <taxon>Pseudomonadota</taxon>
        <taxon>Gammaproteobacteria</taxon>
        <taxon>Legionellales</taxon>
        <taxon>Legionellaceae</taxon>
        <taxon>Legionella</taxon>
    </lineage>
</organism>
<evidence type="ECO:0000313" key="3">
    <source>
        <dbReference type="EMBL" id="KTD32649.1"/>
    </source>
</evidence>
<dbReference type="Gene3D" id="3.30.428.10">
    <property type="entry name" value="HIT-like"/>
    <property type="match status" value="1"/>
</dbReference>
<dbReference type="Proteomes" id="UP000054985">
    <property type="component" value="Unassembled WGS sequence"/>
</dbReference>
<dbReference type="InterPro" id="IPR026026">
    <property type="entry name" value="HIT_Hint"/>
</dbReference>
<dbReference type="InterPro" id="IPR036265">
    <property type="entry name" value="HIT-like_sf"/>
</dbReference>
<dbReference type="PIRSF" id="PIRSF000714">
    <property type="entry name" value="HIT"/>
    <property type="match status" value="1"/>
</dbReference>
<gene>
    <name evidence="4" type="primary">hit1</name>
    <name evidence="3" type="ORF">Lmor_2078</name>
    <name evidence="4" type="ORF">NCTC12239_00388</name>
</gene>
<dbReference type="EMBL" id="LNYN01000027">
    <property type="protein sequence ID" value="KTD32649.1"/>
    <property type="molecule type" value="Genomic_DNA"/>
</dbReference>
<comment type="caution">
    <text evidence="1">Lacks conserved residue(s) required for the propagation of feature annotation.</text>
</comment>
<evidence type="ECO:0000313" key="4">
    <source>
        <dbReference type="EMBL" id="STX61473.1"/>
    </source>
</evidence>
<dbReference type="STRING" id="39962.Lmor_2078"/>
<dbReference type="GO" id="GO:0016787">
    <property type="term" value="F:hydrolase activity"/>
    <property type="evidence" value="ECO:0007669"/>
    <property type="project" value="UniProtKB-KW"/>
</dbReference>
<proteinExistence type="predicted"/>
<evidence type="ECO:0000313" key="6">
    <source>
        <dbReference type="Proteomes" id="UP000254040"/>
    </source>
</evidence>